<gene>
    <name evidence="1" type="ORF">KGMB01110_02110</name>
</gene>
<proteinExistence type="predicted"/>
<organism evidence="1 2">
    <name type="scientific">Mediterraneibacter butyricigenes</name>
    <dbReference type="NCBI Taxonomy" id="2316025"/>
    <lineage>
        <taxon>Bacteria</taxon>
        <taxon>Bacillati</taxon>
        <taxon>Bacillota</taxon>
        <taxon>Clostridia</taxon>
        <taxon>Lachnospirales</taxon>
        <taxon>Lachnospiraceae</taxon>
        <taxon>Mediterraneibacter</taxon>
    </lineage>
</organism>
<reference evidence="2" key="1">
    <citation type="submission" date="2018-09" db="EMBL/GenBank/DDBJ databases">
        <title>Draft Genome Sequence of Mediterraneibacter sp. KCTC 15684.</title>
        <authorList>
            <person name="Kim J.S."/>
            <person name="Han K.I."/>
            <person name="Suh M.K."/>
            <person name="Lee K.C."/>
            <person name="Eom M.K."/>
            <person name="Lee J.H."/>
            <person name="Park S.H."/>
            <person name="Kang S.W."/>
            <person name="Park J.E."/>
            <person name="Oh B.S."/>
            <person name="Yu S.Y."/>
            <person name="Choi S.H."/>
            <person name="Lee D.H."/>
            <person name="Yoon H."/>
            <person name="Kim B."/>
            <person name="Yang S.J."/>
            <person name="Lee J.S."/>
        </authorList>
    </citation>
    <scope>NUCLEOTIDE SEQUENCE [LARGE SCALE GENOMIC DNA]</scope>
    <source>
        <strain evidence="2">KCTC 15684</strain>
    </source>
</reference>
<dbReference type="InterPro" id="IPR009241">
    <property type="entry name" value="HigB-like"/>
</dbReference>
<dbReference type="Proteomes" id="UP000265643">
    <property type="component" value="Unassembled WGS sequence"/>
</dbReference>
<dbReference type="Pfam" id="PF05973">
    <property type="entry name" value="Gp49"/>
    <property type="match status" value="1"/>
</dbReference>
<keyword evidence="2" id="KW-1185">Reference proteome</keyword>
<dbReference type="RefSeq" id="WP_117889745.1">
    <property type="nucleotide sequence ID" value="NZ_BHGK01000001.1"/>
</dbReference>
<evidence type="ECO:0000313" key="1">
    <source>
        <dbReference type="EMBL" id="GCA65775.1"/>
    </source>
</evidence>
<accession>A0A391NXT0</accession>
<dbReference type="AlphaFoldDB" id="A0A391NXT0"/>
<evidence type="ECO:0000313" key="2">
    <source>
        <dbReference type="Proteomes" id="UP000265643"/>
    </source>
</evidence>
<evidence type="ECO:0008006" key="3">
    <source>
        <dbReference type="Google" id="ProtNLM"/>
    </source>
</evidence>
<comment type="caution">
    <text evidence="1">The sequence shown here is derived from an EMBL/GenBank/DDBJ whole genome shotgun (WGS) entry which is preliminary data.</text>
</comment>
<sequence length="112" mass="13590">MILHDYESNSGRNLILEYIHSLTEREIVDAYSVRECMENGEFEKIQYKLWQKKIYEVYFYKHNRMFYVVPDGENIYLLHVCKKQKNKTEKADVKIIKKRAKELEKILGKKLI</sequence>
<name>A0A391NXT0_9FIRM</name>
<dbReference type="EMBL" id="BHGK01000001">
    <property type="protein sequence ID" value="GCA65775.1"/>
    <property type="molecule type" value="Genomic_DNA"/>
</dbReference>
<protein>
    <recommendedName>
        <fullName evidence="3">Addiction module toxin RelE</fullName>
    </recommendedName>
</protein>